<name>A0A067KVJ2_JATCU</name>
<evidence type="ECO:0000313" key="2">
    <source>
        <dbReference type="Proteomes" id="UP000027138"/>
    </source>
</evidence>
<reference evidence="1 2" key="1">
    <citation type="journal article" date="2014" name="PLoS ONE">
        <title>Global Analysis of Gene Expression Profiles in Physic Nut (Jatropha curcas L.) Seedlings Exposed to Salt Stress.</title>
        <authorList>
            <person name="Zhang L."/>
            <person name="Zhang C."/>
            <person name="Wu P."/>
            <person name="Chen Y."/>
            <person name="Li M."/>
            <person name="Jiang H."/>
            <person name="Wu G."/>
        </authorList>
    </citation>
    <scope>NUCLEOTIDE SEQUENCE [LARGE SCALE GENOMIC DNA]</scope>
    <source>
        <strain evidence="2">cv. GZQX0401</strain>
        <tissue evidence="1">Young leaves</tissue>
    </source>
</reference>
<evidence type="ECO:0000313" key="1">
    <source>
        <dbReference type="EMBL" id="KDP35879.1"/>
    </source>
</evidence>
<sequence>MYISLLFAFTASSEPCNQFKLVARHIYPSSRASRRITRIFKLHLDKDGYTWDVVPKDVRDFYWDEFKAEKMGRKPTPMAVFTYTHTKDHNWHTFVNKRVMGVNETYTTSREHVVSSQQVALGAESIVYELVLYLEATRVLRYDHNQILVLRRLVLSCVDEQERQFIEVRVHVMQMSCPHIDVDPSQPPTVLHPPTSLSDTVAATTDTLLTPASFEGITTHNVATSAYQLRRFDFGPF</sequence>
<dbReference type="OrthoDB" id="1750612at2759"/>
<keyword evidence="2" id="KW-1185">Reference proteome</keyword>
<dbReference type="EMBL" id="KK914464">
    <property type="protein sequence ID" value="KDP35879.1"/>
    <property type="molecule type" value="Genomic_DNA"/>
</dbReference>
<organism evidence="1 2">
    <name type="scientific">Jatropha curcas</name>
    <name type="common">Barbados nut</name>
    <dbReference type="NCBI Taxonomy" id="180498"/>
    <lineage>
        <taxon>Eukaryota</taxon>
        <taxon>Viridiplantae</taxon>
        <taxon>Streptophyta</taxon>
        <taxon>Embryophyta</taxon>
        <taxon>Tracheophyta</taxon>
        <taxon>Spermatophyta</taxon>
        <taxon>Magnoliopsida</taxon>
        <taxon>eudicotyledons</taxon>
        <taxon>Gunneridae</taxon>
        <taxon>Pentapetalae</taxon>
        <taxon>rosids</taxon>
        <taxon>fabids</taxon>
        <taxon>Malpighiales</taxon>
        <taxon>Euphorbiaceae</taxon>
        <taxon>Crotonoideae</taxon>
        <taxon>Jatropheae</taxon>
        <taxon>Jatropha</taxon>
    </lineage>
</organism>
<dbReference type="Proteomes" id="UP000027138">
    <property type="component" value="Unassembled WGS sequence"/>
</dbReference>
<protein>
    <submittedName>
        <fullName evidence="1">Uncharacterized protein</fullName>
    </submittedName>
</protein>
<gene>
    <name evidence="1" type="ORF">JCGZ_10449</name>
</gene>
<proteinExistence type="predicted"/>
<dbReference type="AlphaFoldDB" id="A0A067KVJ2"/>
<accession>A0A067KVJ2</accession>